<evidence type="ECO:0000313" key="4">
    <source>
        <dbReference type="Proteomes" id="UP001419268"/>
    </source>
</evidence>
<gene>
    <name evidence="3" type="ORF">Scep_012615</name>
</gene>
<evidence type="ECO:0000313" key="3">
    <source>
        <dbReference type="EMBL" id="KAK9133087.1"/>
    </source>
</evidence>
<dbReference type="Pfam" id="PF13952">
    <property type="entry name" value="DUF4216"/>
    <property type="match status" value="1"/>
</dbReference>
<keyword evidence="4" id="KW-1185">Reference proteome</keyword>
<feature type="domain" description="DUF4216" evidence="2">
    <location>
        <begin position="2"/>
        <end position="51"/>
    </location>
</feature>
<dbReference type="EMBL" id="JBBNAG010000005">
    <property type="protein sequence ID" value="KAK9133087.1"/>
    <property type="molecule type" value="Genomic_DNA"/>
</dbReference>
<reference evidence="3 4" key="1">
    <citation type="submission" date="2024-01" db="EMBL/GenBank/DDBJ databases">
        <title>Genome assemblies of Stephania.</title>
        <authorList>
            <person name="Yang L."/>
        </authorList>
    </citation>
    <scope>NUCLEOTIDE SEQUENCE [LARGE SCALE GENOMIC DNA]</scope>
    <source>
        <strain evidence="3">JXDWG</strain>
        <tissue evidence="3">Leaf</tissue>
    </source>
</reference>
<protein>
    <recommendedName>
        <fullName evidence="2">DUF4216 domain-containing protein</fullName>
    </recommendedName>
</protein>
<organism evidence="3 4">
    <name type="scientific">Stephania cephalantha</name>
    <dbReference type="NCBI Taxonomy" id="152367"/>
    <lineage>
        <taxon>Eukaryota</taxon>
        <taxon>Viridiplantae</taxon>
        <taxon>Streptophyta</taxon>
        <taxon>Embryophyta</taxon>
        <taxon>Tracheophyta</taxon>
        <taxon>Spermatophyta</taxon>
        <taxon>Magnoliopsida</taxon>
        <taxon>Ranunculales</taxon>
        <taxon>Menispermaceae</taxon>
        <taxon>Menispermoideae</taxon>
        <taxon>Cissampelideae</taxon>
        <taxon>Stephania</taxon>
    </lineage>
</organism>
<feature type="region of interest" description="Disordered" evidence="1">
    <location>
        <begin position="117"/>
        <end position="136"/>
    </location>
</feature>
<proteinExistence type="predicted"/>
<dbReference type="Proteomes" id="UP001419268">
    <property type="component" value="Unassembled WGS sequence"/>
</dbReference>
<evidence type="ECO:0000256" key="1">
    <source>
        <dbReference type="SAM" id="MobiDB-lite"/>
    </source>
</evidence>
<comment type="caution">
    <text evidence="3">The sequence shown here is derived from an EMBL/GenBank/DDBJ whole genome shotgun (WGS) entry which is preliminary data.</text>
</comment>
<sequence>MRTHPTLKLVEIHRSRRYNNYEPFVLAMQATQVYYLSYPSLMNERQEWLAVCCCQPKFGDEEMNKDDNDQSSAEIAFQDGEPTTCIVNDAIHDFNNLDDPNGTRIIVEVGPSQEGNDFIVDSGDDSKENSSTSSHGVNLKRMTASNVLWLAVISPHFEVVQYLRAVEGYL</sequence>
<dbReference type="AlphaFoldDB" id="A0AAP0P6M7"/>
<name>A0AAP0P6M7_9MAGN</name>
<dbReference type="InterPro" id="IPR025312">
    <property type="entry name" value="DUF4216"/>
</dbReference>
<evidence type="ECO:0000259" key="2">
    <source>
        <dbReference type="Pfam" id="PF13952"/>
    </source>
</evidence>
<accession>A0AAP0P6M7</accession>